<dbReference type="Gene3D" id="2.50.20.10">
    <property type="entry name" value="Lipoprotein localisation LolA/LolB/LppX"/>
    <property type="match status" value="1"/>
</dbReference>
<dbReference type="EMBL" id="CADCTO010000615">
    <property type="protein sequence ID" value="CAA9291652.1"/>
    <property type="molecule type" value="Genomic_DNA"/>
</dbReference>
<evidence type="ECO:0000256" key="1">
    <source>
        <dbReference type="SAM" id="MobiDB-lite"/>
    </source>
</evidence>
<proteinExistence type="predicted"/>
<evidence type="ECO:0008006" key="4">
    <source>
        <dbReference type="Google" id="ProtNLM"/>
    </source>
</evidence>
<organism evidence="3">
    <name type="scientific">uncultured Armatimonadetes bacterium</name>
    <dbReference type="NCBI Taxonomy" id="157466"/>
    <lineage>
        <taxon>Bacteria</taxon>
        <taxon>Bacillati</taxon>
        <taxon>Armatimonadota</taxon>
        <taxon>environmental samples</taxon>
    </lineage>
</organism>
<feature type="chain" id="PRO_5026685976" description="Outer membrane lipoprotein carrier protein LolA" evidence="2">
    <location>
        <begin position="22"/>
        <end position="272"/>
    </location>
</feature>
<evidence type="ECO:0000256" key="2">
    <source>
        <dbReference type="SAM" id="SignalP"/>
    </source>
</evidence>
<evidence type="ECO:0000313" key="3">
    <source>
        <dbReference type="EMBL" id="CAA9291652.1"/>
    </source>
</evidence>
<gene>
    <name evidence="3" type="ORF">AVDCRST_MAG63-4651</name>
</gene>
<feature type="signal peptide" evidence="2">
    <location>
        <begin position="1"/>
        <end position="21"/>
    </location>
</feature>
<name>A0A6J4JZM2_9BACT</name>
<dbReference type="SUPFAM" id="SSF89392">
    <property type="entry name" value="Prokaryotic lipoproteins and lipoprotein localization factors"/>
    <property type="match status" value="1"/>
</dbReference>
<dbReference type="AlphaFoldDB" id="A0A6J4JZM2"/>
<accession>A0A6J4JZM2</accession>
<feature type="compositionally biased region" description="Basic and acidic residues" evidence="1">
    <location>
        <begin position="259"/>
        <end position="272"/>
    </location>
</feature>
<feature type="region of interest" description="Disordered" evidence="1">
    <location>
        <begin position="250"/>
        <end position="272"/>
    </location>
</feature>
<keyword evidence="2" id="KW-0732">Signal</keyword>
<reference evidence="3" key="1">
    <citation type="submission" date="2020-02" db="EMBL/GenBank/DDBJ databases">
        <authorList>
            <person name="Meier V. D."/>
        </authorList>
    </citation>
    <scope>NUCLEOTIDE SEQUENCE</scope>
    <source>
        <strain evidence="3">AVDCRST_MAG63</strain>
    </source>
</reference>
<protein>
    <recommendedName>
        <fullName evidence="4">Outer membrane lipoprotein carrier protein LolA</fullName>
    </recommendedName>
</protein>
<dbReference type="InterPro" id="IPR029046">
    <property type="entry name" value="LolA/LolB/LppX"/>
</dbReference>
<sequence>MTAFAAALALVVGGGASAVSAQGAPPTGAPPVAAPSDTPDVLVLQKAFNALRGSSMRQHQVEMQMTGSGKSLQFSTRQRIDVTVKRPNRFRSEITMIKPDGSPGGRYVAVSDGARVWIHRPGMKQYAVVPRARFEAARDDLTVLGLVGLLFFNDELLGGISAMTPENKQAVLTDLTRAGMRLSGTKESVGGIDYSAFTLEMPKEGITMRFFVEPRNATIRQMEMTIKDKSSDIVIKETVRSQTPAPELTANTFRFTPPRGEKQVKELPVEPF</sequence>